<dbReference type="EMBL" id="BJWL01000017">
    <property type="protein sequence ID" value="GFZ04518.1"/>
    <property type="molecule type" value="Genomic_DNA"/>
</dbReference>
<reference evidence="1 2" key="1">
    <citation type="submission" date="2019-07" db="EMBL/GenBank/DDBJ databases">
        <title>De Novo Assembly of kiwifruit Actinidia rufa.</title>
        <authorList>
            <person name="Sugita-Konishi S."/>
            <person name="Sato K."/>
            <person name="Mori E."/>
            <person name="Abe Y."/>
            <person name="Kisaki G."/>
            <person name="Hamano K."/>
            <person name="Suezawa K."/>
            <person name="Otani M."/>
            <person name="Fukuda T."/>
            <person name="Manabe T."/>
            <person name="Gomi K."/>
            <person name="Tabuchi M."/>
            <person name="Akimitsu K."/>
            <person name="Kataoka I."/>
        </authorList>
    </citation>
    <scope>NUCLEOTIDE SEQUENCE [LARGE SCALE GENOMIC DNA]</scope>
    <source>
        <strain evidence="2">cv. Fuchu</strain>
    </source>
</reference>
<evidence type="ECO:0000313" key="1">
    <source>
        <dbReference type="EMBL" id="GFZ04518.1"/>
    </source>
</evidence>
<organism evidence="1 2">
    <name type="scientific">Actinidia rufa</name>
    <dbReference type="NCBI Taxonomy" id="165716"/>
    <lineage>
        <taxon>Eukaryota</taxon>
        <taxon>Viridiplantae</taxon>
        <taxon>Streptophyta</taxon>
        <taxon>Embryophyta</taxon>
        <taxon>Tracheophyta</taxon>
        <taxon>Spermatophyta</taxon>
        <taxon>Magnoliopsida</taxon>
        <taxon>eudicotyledons</taxon>
        <taxon>Gunneridae</taxon>
        <taxon>Pentapetalae</taxon>
        <taxon>asterids</taxon>
        <taxon>Ericales</taxon>
        <taxon>Actinidiaceae</taxon>
        <taxon>Actinidia</taxon>
    </lineage>
</organism>
<protein>
    <submittedName>
        <fullName evidence="1">Uncharacterized protein</fullName>
    </submittedName>
</protein>
<sequence length="154" mass="16244">MTGGRQMDPYKEGEETGRKSKCVLVCASIHARPTSTKPIISEHVVVILSCVLTKRAQGSGGKQLAGVSILDKLKLEGRARPVHITSGEHCHRAITIKQVRRPLCRNSIETPPNTGTVRAKATTTPELSLFSNLGGAITPEFGGGTAVGGNSEAC</sequence>
<comment type="caution">
    <text evidence="1">The sequence shown here is derived from an EMBL/GenBank/DDBJ whole genome shotgun (WGS) entry which is preliminary data.</text>
</comment>
<accession>A0A7J0G163</accession>
<keyword evidence="2" id="KW-1185">Reference proteome</keyword>
<proteinExistence type="predicted"/>
<evidence type="ECO:0000313" key="2">
    <source>
        <dbReference type="Proteomes" id="UP000585474"/>
    </source>
</evidence>
<dbReference type="Proteomes" id="UP000585474">
    <property type="component" value="Unassembled WGS sequence"/>
</dbReference>
<gene>
    <name evidence="1" type="ORF">Acr_17g0000900</name>
</gene>
<name>A0A7J0G163_9ERIC</name>
<dbReference type="AlphaFoldDB" id="A0A7J0G163"/>